<protein>
    <submittedName>
        <fullName evidence="6">Short-chain dehydrogenase/reductase</fullName>
    </submittedName>
</protein>
<keyword evidence="7" id="KW-1185">Reference proteome</keyword>
<dbReference type="PRINTS" id="PR00080">
    <property type="entry name" value="SDRFAMILY"/>
</dbReference>
<keyword evidence="5" id="KW-0753">Steroid metabolism</keyword>
<evidence type="ECO:0000313" key="6">
    <source>
        <dbReference type="EMBL" id="GGZ15162.1"/>
    </source>
</evidence>
<organism evidence="6 7">
    <name type="scientific">Novosphingobium colocasiae</name>
    <dbReference type="NCBI Taxonomy" id="1256513"/>
    <lineage>
        <taxon>Bacteria</taxon>
        <taxon>Pseudomonadati</taxon>
        <taxon>Pseudomonadota</taxon>
        <taxon>Alphaproteobacteria</taxon>
        <taxon>Sphingomonadales</taxon>
        <taxon>Sphingomonadaceae</taxon>
        <taxon>Novosphingobium</taxon>
    </lineage>
</organism>
<keyword evidence="3" id="KW-0520">NAD</keyword>
<dbReference type="PRINTS" id="PR00081">
    <property type="entry name" value="GDHRDH"/>
</dbReference>
<evidence type="ECO:0000256" key="5">
    <source>
        <dbReference type="ARBA" id="ARBA00023221"/>
    </source>
</evidence>
<dbReference type="GO" id="GO:0016491">
    <property type="term" value="F:oxidoreductase activity"/>
    <property type="evidence" value="ECO:0007669"/>
    <property type="project" value="UniProtKB-KW"/>
</dbReference>
<keyword evidence="2" id="KW-0560">Oxidoreductase</keyword>
<comment type="caution">
    <text evidence="6">The sequence shown here is derived from an EMBL/GenBank/DDBJ whole genome shotgun (WGS) entry which is preliminary data.</text>
</comment>
<evidence type="ECO:0000256" key="1">
    <source>
        <dbReference type="ARBA" id="ARBA00006484"/>
    </source>
</evidence>
<evidence type="ECO:0000313" key="7">
    <source>
        <dbReference type="Proteomes" id="UP000648075"/>
    </source>
</evidence>
<dbReference type="FunFam" id="3.40.50.720:FF:000084">
    <property type="entry name" value="Short-chain dehydrogenase reductase"/>
    <property type="match status" value="1"/>
</dbReference>
<reference evidence="6" key="1">
    <citation type="journal article" date="2014" name="Int. J. Syst. Evol. Microbiol.">
        <title>Complete genome sequence of Corynebacterium casei LMG S-19264T (=DSM 44701T), isolated from a smear-ripened cheese.</title>
        <authorList>
            <consortium name="US DOE Joint Genome Institute (JGI-PGF)"/>
            <person name="Walter F."/>
            <person name="Albersmeier A."/>
            <person name="Kalinowski J."/>
            <person name="Ruckert C."/>
        </authorList>
    </citation>
    <scope>NUCLEOTIDE SEQUENCE</scope>
    <source>
        <strain evidence="6">KCTC 32255</strain>
    </source>
</reference>
<dbReference type="Proteomes" id="UP000648075">
    <property type="component" value="Unassembled WGS sequence"/>
</dbReference>
<comment type="similarity">
    <text evidence="1">Belongs to the short-chain dehydrogenases/reductases (SDR) family.</text>
</comment>
<keyword evidence="4" id="KW-0443">Lipid metabolism</keyword>
<dbReference type="EMBL" id="BMZA01000020">
    <property type="protein sequence ID" value="GGZ15162.1"/>
    <property type="molecule type" value="Genomic_DNA"/>
</dbReference>
<dbReference type="InterPro" id="IPR020904">
    <property type="entry name" value="Sc_DH/Rdtase_CS"/>
</dbReference>
<gene>
    <name evidence="6" type="ORF">GCM10011614_32600</name>
</gene>
<dbReference type="AlphaFoldDB" id="A0A918PMU9"/>
<proteinExistence type="inferred from homology"/>
<dbReference type="RefSeq" id="WP_189622356.1">
    <property type="nucleotide sequence ID" value="NZ_BMZA01000020.1"/>
</dbReference>
<evidence type="ECO:0000256" key="4">
    <source>
        <dbReference type="ARBA" id="ARBA00023098"/>
    </source>
</evidence>
<sequence length="250" mass="25803">MNRLLMAGKTALVSGGSNGIARAQAELFASEGAKVVIGDIDDVAGEQVAADIRKAGGSALYVHLDVSSERSWVSAVATAMDAFGGLTTLLNTAGIYRMASIDDESPEGFLRMATVNQLGVLLGMKSALPALRASGNGAILNMASAAAVRVYPEQIAYSASKAAVKLMSQTAANENGRFGVRVNSIYPGPVKTGMLKDATREVLDAALSTMPLGRMATPEDIAYGSLYLCSDLAINVTGAELAIDGGLLTR</sequence>
<dbReference type="PANTHER" id="PTHR43180:SF28">
    <property type="entry name" value="NAD(P)-BINDING ROSSMANN-FOLD SUPERFAMILY PROTEIN"/>
    <property type="match status" value="1"/>
</dbReference>
<name>A0A918PMU9_9SPHN</name>
<dbReference type="GO" id="GO:0008202">
    <property type="term" value="P:steroid metabolic process"/>
    <property type="evidence" value="ECO:0007669"/>
    <property type="project" value="UniProtKB-KW"/>
</dbReference>
<reference evidence="6" key="2">
    <citation type="submission" date="2020-09" db="EMBL/GenBank/DDBJ databases">
        <authorList>
            <person name="Sun Q."/>
            <person name="Kim S."/>
        </authorList>
    </citation>
    <scope>NUCLEOTIDE SEQUENCE</scope>
    <source>
        <strain evidence="6">KCTC 32255</strain>
    </source>
</reference>
<dbReference type="Pfam" id="PF13561">
    <property type="entry name" value="adh_short_C2"/>
    <property type="match status" value="1"/>
</dbReference>
<dbReference type="InterPro" id="IPR036291">
    <property type="entry name" value="NAD(P)-bd_dom_sf"/>
</dbReference>
<accession>A0A918PMU9</accession>
<evidence type="ECO:0000256" key="2">
    <source>
        <dbReference type="ARBA" id="ARBA00023002"/>
    </source>
</evidence>
<dbReference type="InterPro" id="IPR002347">
    <property type="entry name" value="SDR_fam"/>
</dbReference>
<dbReference type="Gene3D" id="3.40.50.720">
    <property type="entry name" value="NAD(P)-binding Rossmann-like Domain"/>
    <property type="match status" value="1"/>
</dbReference>
<dbReference type="PANTHER" id="PTHR43180">
    <property type="entry name" value="3-OXOACYL-(ACYL-CARRIER-PROTEIN) REDUCTASE (AFU_ORTHOLOGUE AFUA_6G11210)"/>
    <property type="match status" value="1"/>
</dbReference>
<dbReference type="SUPFAM" id="SSF51735">
    <property type="entry name" value="NAD(P)-binding Rossmann-fold domains"/>
    <property type="match status" value="1"/>
</dbReference>
<evidence type="ECO:0000256" key="3">
    <source>
        <dbReference type="ARBA" id="ARBA00023027"/>
    </source>
</evidence>
<dbReference type="PROSITE" id="PS00061">
    <property type="entry name" value="ADH_SHORT"/>
    <property type="match status" value="1"/>
</dbReference>